<keyword evidence="4" id="KW-1185">Reference proteome</keyword>
<evidence type="ECO:0000256" key="2">
    <source>
        <dbReference type="SAM" id="Phobius"/>
    </source>
</evidence>
<sequence>MQPDTLPEPVRLTGRLDGTPSRWLWLVKWLLAIPHYIVLFFLWIAVWVVTIIAFFAVLITARYPRSLFDFTVGVLRWSWRVGYYSYSVLGTDRYPPFTLAERDDYPATLTVVYPERLSRGLVLVKWWLLVIPHYLLAGAIAGGAYGGYRAMDGNASHYSTGASLAGLLVLYVAVTLLFAGRYPRGIYDLLMGIHRWGYRVAAYVSLLTDRYPPFRLDQGGAEPGLPTPGYGGPTPDAPGTGGPAPGGQPYGGPAAGGQASGWPGAGDPGPGSGGPTPGWPGPGEPRPGTGGPASGGPTSG</sequence>
<evidence type="ECO:0000256" key="1">
    <source>
        <dbReference type="SAM" id="MobiDB-lite"/>
    </source>
</evidence>
<evidence type="ECO:0000313" key="4">
    <source>
        <dbReference type="Proteomes" id="UP000612808"/>
    </source>
</evidence>
<feature type="transmembrane region" description="Helical" evidence="2">
    <location>
        <begin position="33"/>
        <end position="59"/>
    </location>
</feature>
<dbReference type="EMBL" id="BOMB01000010">
    <property type="protein sequence ID" value="GID11082.1"/>
    <property type="molecule type" value="Genomic_DNA"/>
</dbReference>
<keyword evidence="2" id="KW-0472">Membrane</keyword>
<keyword evidence="2" id="KW-0812">Transmembrane</keyword>
<comment type="caution">
    <text evidence="3">The sequence shown here is derived from an EMBL/GenBank/DDBJ whole genome shotgun (WGS) entry which is preliminary data.</text>
</comment>
<name>A0A8J3J6G6_9ACTN</name>
<feature type="compositionally biased region" description="Low complexity" evidence="1">
    <location>
        <begin position="223"/>
        <end position="238"/>
    </location>
</feature>
<accession>A0A8J3J6G6</accession>
<dbReference type="InterPro" id="IPR025498">
    <property type="entry name" value="DUF4389"/>
</dbReference>
<feature type="transmembrane region" description="Helical" evidence="2">
    <location>
        <begin position="126"/>
        <end position="148"/>
    </location>
</feature>
<proteinExistence type="predicted"/>
<dbReference type="Proteomes" id="UP000612808">
    <property type="component" value="Unassembled WGS sequence"/>
</dbReference>
<feature type="compositionally biased region" description="Gly residues" evidence="1">
    <location>
        <begin position="239"/>
        <end position="276"/>
    </location>
</feature>
<reference evidence="3" key="1">
    <citation type="submission" date="2021-01" db="EMBL/GenBank/DDBJ databases">
        <title>Whole genome shotgun sequence of Actinocatenispora rupis NBRC 107355.</title>
        <authorList>
            <person name="Komaki H."/>
            <person name="Tamura T."/>
        </authorList>
    </citation>
    <scope>NUCLEOTIDE SEQUENCE</scope>
    <source>
        <strain evidence="3">NBRC 107355</strain>
    </source>
</reference>
<keyword evidence="2" id="KW-1133">Transmembrane helix</keyword>
<feature type="compositionally biased region" description="Gly residues" evidence="1">
    <location>
        <begin position="288"/>
        <end position="300"/>
    </location>
</feature>
<gene>
    <name evidence="3" type="ORF">Aru02nite_19710</name>
</gene>
<protein>
    <recommendedName>
        <fullName evidence="5">DUF4389 domain-containing protein</fullName>
    </recommendedName>
</protein>
<dbReference type="RefSeq" id="WP_275408608.1">
    <property type="nucleotide sequence ID" value="NZ_BAAAZM010000019.1"/>
</dbReference>
<feature type="region of interest" description="Disordered" evidence="1">
    <location>
        <begin position="217"/>
        <end position="300"/>
    </location>
</feature>
<dbReference type="Pfam" id="PF14333">
    <property type="entry name" value="DUF4389"/>
    <property type="match status" value="2"/>
</dbReference>
<feature type="transmembrane region" description="Helical" evidence="2">
    <location>
        <begin position="160"/>
        <end position="179"/>
    </location>
</feature>
<evidence type="ECO:0000313" key="3">
    <source>
        <dbReference type="EMBL" id="GID11082.1"/>
    </source>
</evidence>
<evidence type="ECO:0008006" key="5">
    <source>
        <dbReference type="Google" id="ProtNLM"/>
    </source>
</evidence>
<organism evidence="3 4">
    <name type="scientific">Actinocatenispora rupis</name>
    <dbReference type="NCBI Taxonomy" id="519421"/>
    <lineage>
        <taxon>Bacteria</taxon>
        <taxon>Bacillati</taxon>
        <taxon>Actinomycetota</taxon>
        <taxon>Actinomycetes</taxon>
        <taxon>Micromonosporales</taxon>
        <taxon>Micromonosporaceae</taxon>
        <taxon>Actinocatenispora</taxon>
    </lineage>
</organism>
<dbReference type="AlphaFoldDB" id="A0A8J3J6G6"/>